<dbReference type="GeneID" id="28739268"/>
<feature type="coiled-coil region" evidence="1">
    <location>
        <begin position="97"/>
        <end position="124"/>
    </location>
</feature>
<evidence type="ECO:0000313" key="4">
    <source>
        <dbReference type="Proteomes" id="UP000038010"/>
    </source>
</evidence>
<gene>
    <name evidence="3" type="ORF">AB675_705</name>
</gene>
<reference evidence="3 4" key="1">
    <citation type="submission" date="2015-06" db="EMBL/GenBank/DDBJ databases">
        <title>Draft genome of the ant-associated black yeast Phialophora attae CBS 131958.</title>
        <authorList>
            <person name="Moreno L.F."/>
            <person name="Stielow B.J."/>
            <person name="de Hoog S."/>
            <person name="Vicente V.A."/>
            <person name="Weiss V.A."/>
            <person name="de Vries M."/>
            <person name="Cruz L.M."/>
            <person name="Souza E.M."/>
        </authorList>
    </citation>
    <scope>NUCLEOTIDE SEQUENCE [LARGE SCALE GENOMIC DNA]</scope>
    <source>
        <strain evidence="3 4">CBS 131958</strain>
    </source>
</reference>
<organism evidence="3 4">
    <name type="scientific">Cyphellophora attinorum</name>
    <dbReference type="NCBI Taxonomy" id="1664694"/>
    <lineage>
        <taxon>Eukaryota</taxon>
        <taxon>Fungi</taxon>
        <taxon>Dikarya</taxon>
        <taxon>Ascomycota</taxon>
        <taxon>Pezizomycotina</taxon>
        <taxon>Eurotiomycetes</taxon>
        <taxon>Chaetothyriomycetidae</taxon>
        <taxon>Chaetothyriales</taxon>
        <taxon>Cyphellophoraceae</taxon>
        <taxon>Cyphellophora</taxon>
    </lineage>
</organism>
<name>A0A0N1P3F2_9EURO</name>
<dbReference type="VEuPathDB" id="FungiDB:AB675_705"/>
<dbReference type="OrthoDB" id="2120024at2759"/>
<evidence type="ECO:0000256" key="1">
    <source>
        <dbReference type="SAM" id="Coils"/>
    </source>
</evidence>
<dbReference type="EMBL" id="LFJN01000001">
    <property type="protein sequence ID" value="KPI45412.1"/>
    <property type="molecule type" value="Genomic_DNA"/>
</dbReference>
<dbReference type="Proteomes" id="UP000038010">
    <property type="component" value="Unassembled WGS sequence"/>
</dbReference>
<accession>A0A0N1P3F2</accession>
<keyword evidence="4" id="KW-1185">Reference proteome</keyword>
<feature type="region of interest" description="Disordered" evidence="2">
    <location>
        <begin position="162"/>
        <end position="196"/>
    </location>
</feature>
<proteinExistence type="predicted"/>
<comment type="caution">
    <text evidence="3">The sequence shown here is derived from an EMBL/GenBank/DDBJ whole genome shotgun (WGS) entry which is preliminary data.</text>
</comment>
<feature type="region of interest" description="Disordered" evidence="2">
    <location>
        <begin position="1"/>
        <end position="35"/>
    </location>
</feature>
<evidence type="ECO:0000256" key="2">
    <source>
        <dbReference type="SAM" id="MobiDB-lite"/>
    </source>
</evidence>
<protein>
    <recommendedName>
        <fullName evidence="5">Inner membrane assembly complex subunit 17</fullName>
    </recommendedName>
</protein>
<feature type="compositionally biased region" description="Low complexity" evidence="2">
    <location>
        <begin position="12"/>
        <end position="32"/>
    </location>
</feature>
<dbReference type="AlphaFoldDB" id="A0A0N1P3F2"/>
<evidence type="ECO:0008006" key="5">
    <source>
        <dbReference type="Google" id="ProtNLM"/>
    </source>
</evidence>
<dbReference type="RefSeq" id="XP_018005375.1">
    <property type="nucleotide sequence ID" value="XM_018147398.1"/>
</dbReference>
<sequence length="196" mass="21565">MTPPRLKALQHSSPTTTSISRSTTTTRTSRLTPSPPCTLVRLTHLASTRSFTTTRSRQQELPTDQNYNFYRTHGRAFFKTFTLAFLTYQVLYWSWLTLEAEEEKDAKNAQIKSLEGEIRLLREGRGSHTAPGSVTEGRRILDEAGEDGSLLEGLGAQFGGGLPKDGGVKEEAAPGKNQGQDIDGMLIPGVKGKDIR</sequence>
<keyword evidence="1" id="KW-0175">Coiled coil</keyword>
<evidence type="ECO:0000313" key="3">
    <source>
        <dbReference type="EMBL" id="KPI45412.1"/>
    </source>
</evidence>